<dbReference type="Proteomes" id="UP001499988">
    <property type="component" value="Unassembled WGS sequence"/>
</dbReference>
<comment type="caution">
    <text evidence="4">The sequence shown here is derived from an EMBL/GenBank/DDBJ whole genome shotgun (WGS) entry which is preliminary data.</text>
</comment>
<feature type="domain" description="PNPLA" evidence="3">
    <location>
        <begin position="1"/>
        <end position="44"/>
    </location>
</feature>
<organism evidence="4 5">
    <name type="scientific">Ferrimonas pelagia</name>
    <dbReference type="NCBI Taxonomy" id="1177826"/>
    <lineage>
        <taxon>Bacteria</taxon>
        <taxon>Pseudomonadati</taxon>
        <taxon>Pseudomonadota</taxon>
        <taxon>Gammaproteobacteria</taxon>
        <taxon>Alteromonadales</taxon>
        <taxon>Ferrimonadaceae</taxon>
        <taxon>Ferrimonas</taxon>
    </lineage>
</organism>
<dbReference type="Gene3D" id="3.40.1090.10">
    <property type="entry name" value="Cytosolic phospholipase A2 catalytic domain"/>
    <property type="match status" value="1"/>
</dbReference>
<dbReference type="Pfam" id="PF19890">
    <property type="entry name" value="DUF6363"/>
    <property type="match status" value="1"/>
</dbReference>
<comment type="caution">
    <text evidence="2">Lacks conserved residue(s) required for the propagation of feature annotation.</text>
</comment>
<dbReference type="InterPro" id="IPR002641">
    <property type="entry name" value="PNPLA_dom"/>
</dbReference>
<keyword evidence="5" id="KW-1185">Reference proteome</keyword>
<name>A0ABP9FEY1_9GAMM</name>
<dbReference type="InterPro" id="IPR045943">
    <property type="entry name" value="DUF6363"/>
</dbReference>
<protein>
    <recommendedName>
        <fullName evidence="3">PNPLA domain-containing protein</fullName>
    </recommendedName>
</protein>
<evidence type="ECO:0000313" key="5">
    <source>
        <dbReference type="Proteomes" id="UP001499988"/>
    </source>
</evidence>
<evidence type="ECO:0000256" key="1">
    <source>
        <dbReference type="ARBA" id="ARBA00023098"/>
    </source>
</evidence>
<dbReference type="SUPFAM" id="SSF52151">
    <property type="entry name" value="FabD/lysophospholipase-like"/>
    <property type="match status" value="1"/>
</dbReference>
<evidence type="ECO:0000313" key="4">
    <source>
        <dbReference type="EMBL" id="GAA4900281.1"/>
    </source>
</evidence>
<sequence>MAQLAETMKASSAMPVAYRGGVTLGDDNFVDGGVADAIPVAEAIRRGAKRLLILRSQTADYRKRAPASPRLLKHLLRKTPGLIAPMLQRAEQYNATLDLIRQPPKGVEIIEICPPPSFQLKRLTRSAAPLQQGYQLGLEAGVEAITRWHEADNFA</sequence>
<evidence type="ECO:0000259" key="3">
    <source>
        <dbReference type="PROSITE" id="PS51635"/>
    </source>
</evidence>
<feature type="short sequence motif" description="DGA/G" evidence="2">
    <location>
        <begin position="31"/>
        <end position="33"/>
    </location>
</feature>
<dbReference type="PROSITE" id="PS51635">
    <property type="entry name" value="PNPLA"/>
    <property type="match status" value="1"/>
</dbReference>
<dbReference type="EMBL" id="BAABJZ010000103">
    <property type="protein sequence ID" value="GAA4900281.1"/>
    <property type="molecule type" value="Genomic_DNA"/>
</dbReference>
<accession>A0ABP9FEY1</accession>
<dbReference type="InterPro" id="IPR016035">
    <property type="entry name" value="Acyl_Trfase/lysoPLipase"/>
</dbReference>
<reference evidence="5" key="1">
    <citation type="journal article" date="2019" name="Int. J. Syst. Evol. Microbiol.">
        <title>The Global Catalogue of Microorganisms (GCM) 10K type strain sequencing project: providing services to taxonomists for standard genome sequencing and annotation.</title>
        <authorList>
            <consortium name="The Broad Institute Genomics Platform"/>
            <consortium name="The Broad Institute Genome Sequencing Center for Infectious Disease"/>
            <person name="Wu L."/>
            <person name="Ma J."/>
        </authorList>
    </citation>
    <scope>NUCLEOTIDE SEQUENCE [LARGE SCALE GENOMIC DNA]</scope>
    <source>
        <strain evidence="5">JCM 18401</strain>
    </source>
</reference>
<proteinExistence type="predicted"/>
<gene>
    <name evidence="4" type="ORF">GCM10023333_37670</name>
</gene>
<evidence type="ECO:0000256" key="2">
    <source>
        <dbReference type="PROSITE-ProRule" id="PRU01161"/>
    </source>
</evidence>
<keyword evidence="1" id="KW-0443">Lipid metabolism</keyword>